<dbReference type="CDD" id="cd08981">
    <property type="entry name" value="GH43_Bt1873-like"/>
    <property type="match status" value="1"/>
</dbReference>
<dbReference type="KEGG" id="bgg:CFK41_01485"/>
<dbReference type="PANTHER" id="PTHR42812">
    <property type="entry name" value="BETA-XYLOSIDASE"/>
    <property type="match status" value="1"/>
</dbReference>
<gene>
    <name evidence="5" type="ORF">CFK41_01485</name>
</gene>
<dbReference type="InterPro" id="IPR023296">
    <property type="entry name" value="Glyco_hydro_beta-prop_sf"/>
</dbReference>
<dbReference type="InterPro" id="IPR006710">
    <property type="entry name" value="Glyco_hydro_43"/>
</dbReference>
<organism evidence="5 6">
    <name type="scientific">Brachybacterium ginsengisoli</name>
    <dbReference type="NCBI Taxonomy" id="1331682"/>
    <lineage>
        <taxon>Bacteria</taxon>
        <taxon>Bacillati</taxon>
        <taxon>Actinomycetota</taxon>
        <taxon>Actinomycetes</taxon>
        <taxon>Micrococcales</taxon>
        <taxon>Dermabacteraceae</taxon>
        <taxon>Brachybacterium</taxon>
    </lineage>
</organism>
<dbReference type="EMBL" id="CP023564">
    <property type="protein sequence ID" value="ATG56424.1"/>
    <property type="molecule type" value="Genomic_DNA"/>
</dbReference>
<evidence type="ECO:0000313" key="5">
    <source>
        <dbReference type="EMBL" id="ATG56424.1"/>
    </source>
</evidence>
<dbReference type="Gene3D" id="2.115.10.20">
    <property type="entry name" value="Glycosyl hydrolase domain, family 43"/>
    <property type="match status" value="1"/>
</dbReference>
<dbReference type="SUPFAM" id="SSF75005">
    <property type="entry name" value="Arabinanase/levansucrase/invertase"/>
    <property type="match status" value="1"/>
</dbReference>
<dbReference type="Proteomes" id="UP000217889">
    <property type="component" value="Chromosome"/>
</dbReference>
<reference evidence="5 6" key="1">
    <citation type="journal article" date="2014" name="Int. J. Syst. Evol. Microbiol.">
        <title>Brachybacterium ginsengisoli sp. nov., isolated from soil of a ginseng field.</title>
        <authorList>
            <person name="Hoang V.A."/>
            <person name="Kim Y.J."/>
            <person name="Nguyen N.L."/>
            <person name="Yang D.C."/>
        </authorList>
    </citation>
    <scope>NUCLEOTIDE SEQUENCE [LARGE SCALE GENOMIC DNA]</scope>
    <source>
        <strain evidence="5 6">DCY80</strain>
    </source>
</reference>
<dbReference type="GO" id="GO:0004553">
    <property type="term" value="F:hydrolase activity, hydrolyzing O-glycosyl compounds"/>
    <property type="evidence" value="ECO:0007669"/>
    <property type="project" value="InterPro"/>
</dbReference>
<evidence type="ECO:0000256" key="4">
    <source>
        <dbReference type="RuleBase" id="RU361187"/>
    </source>
</evidence>
<dbReference type="OrthoDB" id="9763933at2"/>
<dbReference type="PANTHER" id="PTHR42812:SF14">
    <property type="entry name" value="SECRETED PROTEIN"/>
    <property type="match status" value="1"/>
</dbReference>
<evidence type="ECO:0000313" key="6">
    <source>
        <dbReference type="Proteomes" id="UP000217889"/>
    </source>
</evidence>
<keyword evidence="2 4" id="KW-0378">Hydrolase</keyword>
<dbReference type="AlphaFoldDB" id="A0A291H232"/>
<evidence type="ECO:0000256" key="1">
    <source>
        <dbReference type="ARBA" id="ARBA00009865"/>
    </source>
</evidence>
<keyword evidence="3 4" id="KW-0326">Glycosidase</keyword>
<name>A0A291H232_9MICO</name>
<dbReference type="InterPro" id="IPR051795">
    <property type="entry name" value="Glycosyl_Hydrlase_43"/>
</dbReference>
<protein>
    <submittedName>
        <fullName evidence="5">Glycoside hydrolase</fullName>
    </submittedName>
</protein>
<keyword evidence="6" id="KW-1185">Reference proteome</keyword>
<accession>A0A291H232</accession>
<comment type="similarity">
    <text evidence="1 4">Belongs to the glycosyl hydrolase 43 family.</text>
</comment>
<evidence type="ECO:0000256" key="3">
    <source>
        <dbReference type="ARBA" id="ARBA00023295"/>
    </source>
</evidence>
<proteinExistence type="inferred from homology"/>
<dbReference type="Pfam" id="PF04616">
    <property type="entry name" value="Glyco_hydro_43"/>
    <property type="match status" value="1"/>
</dbReference>
<dbReference type="GO" id="GO:0005975">
    <property type="term" value="P:carbohydrate metabolic process"/>
    <property type="evidence" value="ECO:0007669"/>
    <property type="project" value="InterPro"/>
</dbReference>
<evidence type="ECO:0000256" key="2">
    <source>
        <dbReference type="ARBA" id="ARBA00022801"/>
    </source>
</evidence>
<sequence length="327" mass="35761">MPLHDPYVLADEATGQYFLYTSNVAAMSGEDVVGTMVYRSRDLRRWSRPSVVFRAAEPMAARQGAWAPEVHVHRGRYILLVTLHDEEATLPVPAADGYGLPVPVRNHVRGTFAAVAESPSGPFLPLAEGSLTPPDFMALDGTLFVDPEGDPWLVYAHEWLQKIDGTIEAIPLREDLAAAAGEPIHLFRGSEAAWLTADLPRPSAHQLAPYVTDGPQLLRAPSGALIMLWSTYAKDRATATGMVEGDYVQTWAVAESGELAGPWVQQEPLLRQDSGHGMVFRALDGDRRPLLIVHRPFRDARGKLYDLEIEGSGLRIGRQLTELDGGG</sequence>